<dbReference type="Gene3D" id="1.10.3720.10">
    <property type="entry name" value="MetI-like"/>
    <property type="match status" value="1"/>
</dbReference>
<evidence type="ECO:0000256" key="7">
    <source>
        <dbReference type="RuleBase" id="RU363032"/>
    </source>
</evidence>
<dbReference type="InterPro" id="IPR045621">
    <property type="entry name" value="BPD_transp_1_N"/>
</dbReference>
<comment type="subcellular location">
    <subcellularLocation>
        <location evidence="1 7">Cell membrane</location>
        <topology evidence="1 7">Multi-pass membrane protein</topology>
    </subcellularLocation>
</comment>
<comment type="similarity">
    <text evidence="7">Belongs to the binding-protein-dependent transport system permease family.</text>
</comment>
<keyword evidence="6 7" id="KW-0472">Membrane</keyword>
<dbReference type="InterPro" id="IPR000515">
    <property type="entry name" value="MetI-like"/>
</dbReference>
<keyword evidence="3" id="KW-1003">Cell membrane</keyword>
<dbReference type="PROSITE" id="PS50928">
    <property type="entry name" value="ABC_TM1"/>
    <property type="match status" value="1"/>
</dbReference>
<proteinExistence type="inferred from homology"/>
<evidence type="ECO:0000256" key="1">
    <source>
        <dbReference type="ARBA" id="ARBA00004651"/>
    </source>
</evidence>
<reference evidence="10" key="1">
    <citation type="journal article" date="2019" name="Int. J. Syst. Evol. Microbiol.">
        <title>The Global Catalogue of Microorganisms (GCM) 10K type strain sequencing project: providing services to taxonomists for standard genome sequencing and annotation.</title>
        <authorList>
            <consortium name="The Broad Institute Genomics Platform"/>
            <consortium name="The Broad Institute Genome Sequencing Center for Infectious Disease"/>
            <person name="Wu L."/>
            <person name="Ma J."/>
        </authorList>
    </citation>
    <scope>NUCLEOTIDE SEQUENCE [LARGE SCALE GENOMIC DNA]</scope>
    <source>
        <strain evidence="10">KCTC 23314</strain>
    </source>
</reference>
<dbReference type="Pfam" id="PF00528">
    <property type="entry name" value="BPD_transp_1"/>
    <property type="match status" value="1"/>
</dbReference>
<feature type="domain" description="ABC transmembrane type-1" evidence="8">
    <location>
        <begin position="95"/>
        <end position="304"/>
    </location>
</feature>
<feature type="transmembrane region" description="Helical" evidence="7">
    <location>
        <begin position="177"/>
        <end position="196"/>
    </location>
</feature>
<dbReference type="Pfam" id="PF19300">
    <property type="entry name" value="BPD_transp_1_N"/>
    <property type="match status" value="1"/>
</dbReference>
<evidence type="ECO:0000256" key="5">
    <source>
        <dbReference type="ARBA" id="ARBA00022989"/>
    </source>
</evidence>
<dbReference type="SUPFAM" id="SSF161098">
    <property type="entry name" value="MetI-like"/>
    <property type="match status" value="1"/>
</dbReference>
<protein>
    <submittedName>
        <fullName evidence="9">ABC transporter permease</fullName>
    </submittedName>
</protein>
<sequence length="313" mass="33399">MLNLVLKRLLAAVPVVLIVATVVFGLLRMAPGDPARVIAGDMASEETIAQIRANLGLDQPLLTQYTLAMGALARGDLGTSIVSKQPVSTLIAARLGPTGALALSALTLTVLLAIPLGVLSAWWHRRAFDRATMALTVLCFSVPAFVVGYVLILVFSVTLNWFPVQGYAPLADGLGGFVHRLALPSLTLATVFVALITRITRASMLDVLGEDFVRTARAKGAPERTVLFRHALRNAAAPIVTVVGVAITTLISGVVVTETIFNIPGVGSLIVDAVLARDYPVVQGTILFFSFIYVFVNLAIDLVYVLLDPRIRY</sequence>
<keyword evidence="2 7" id="KW-0813">Transport</keyword>
<dbReference type="EMBL" id="BMYK01000030">
    <property type="protein sequence ID" value="GHD00002.1"/>
    <property type="molecule type" value="Genomic_DNA"/>
</dbReference>
<comment type="caution">
    <text evidence="9">The sequence shown here is derived from an EMBL/GenBank/DDBJ whole genome shotgun (WGS) entry which is preliminary data.</text>
</comment>
<feature type="transmembrane region" description="Helical" evidence="7">
    <location>
        <begin position="239"/>
        <end position="261"/>
    </location>
</feature>
<evidence type="ECO:0000256" key="3">
    <source>
        <dbReference type="ARBA" id="ARBA00022475"/>
    </source>
</evidence>
<keyword evidence="4 7" id="KW-0812">Transmembrane</keyword>
<evidence type="ECO:0000313" key="9">
    <source>
        <dbReference type="EMBL" id="GHD00002.1"/>
    </source>
</evidence>
<evidence type="ECO:0000259" key="8">
    <source>
        <dbReference type="PROSITE" id="PS50928"/>
    </source>
</evidence>
<evidence type="ECO:0000256" key="2">
    <source>
        <dbReference type="ARBA" id="ARBA00022448"/>
    </source>
</evidence>
<name>A0ABQ3GAT5_9BURK</name>
<dbReference type="Proteomes" id="UP000626210">
    <property type="component" value="Unassembled WGS sequence"/>
</dbReference>
<keyword evidence="10" id="KW-1185">Reference proteome</keyword>
<dbReference type="CDD" id="cd06261">
    <property type="entry name" value="TM_PBP2"/>
    <property type="match status" value="1"/>
</dbReference>
<feature type="transmembrane region" description="Helical" evidence="7">
    <location>
        <begin position="9"/>
        <end position="27"/>
    </location>
</feature>
<dbReference type="PANTHER" id="PTHR43163:SF3">
    <property type="entry name" value="PEPTIDE ABC TRANSPORTER PERMEASE PROTEIN"/>
    <property type="match status" value="1"/>
</dbReference>
<keyword evidence="5 7" id="KW-1133">Transmembrane helix</keyword>
<accession>A0ABQ3GAT5</accession>
<dbReference type="PANTHER" id="PTHR43163">
    <property type="entry name" value="DIPEPTIDE TRANSPORT SYSTEM PERMEASE PROTEIN DPPB-RELATED"/>
    <property type="match status" value="1"/>
</dbReference>
<gene>
    <name evidence="9" type="ORF">GCM10007320_57080</name>
</gene>
<feature type="transmembrane region" description="Helical" evidence="7">
    <location>
        <begin position="281"/>
        <end position="307"/>
    </location>
</feature>
<feature type="transmembrane region" description="Helical" evidence="7">
    <location>
        <begin position="100"/>
        <end position="123"/>
    </location>
</feature>
<organism evidence="9 10">
    <name type="scientific">Pseudorhodoferax aquiterrae</name>
    <dbReference type="NCBI Taxonomy" id="747304"/>
    <lineage>
        <taxon>Bacteria</taxon>
        <taxon>Pseudomonadati</taxon>
        <taxon>Pseudomonadota</taxon>
        <taxon>Betaproteobacteria</taxon>
        <taxon>Burkholderiales</taxon>
        <taxon>Comamonadaceae</taxon>
    </lineage>
</organism>
<evidence type="ECO:0000256" key="6">
    <source>
        <dbReference type="ARBA" id="ARBA00023136"/>
    </source>
</evidence>
<dbReference type="InterPro" id="IPR035906">
    <property type="entry name" value="MetI-like_sf"/>
</dbReference>
<evidence type="ECO:0000313" key="10">
    <source>
        <dbReference type="Proteomes" id="UP000626210"/>
    </source>
</evidence>
<dbReference type="RefSeq" id="WP_189690275.1">
    <property type="nucleotide sequence ID" value="NZ_BMYK01000030.1"/>
</dbReference>
<feature type="transmembrane region" description="Helical" evidence="7">
    <location>
        <begin position="135"/>
        <end position="157"/>
    </location>
</feature>
<evidence type="ECO:0000256" key="4">
    <source>
        <dbReference type="ARBA" id="ARBA00022692"/>
    </source>
</evidence>